<dbReference type="PRINTS" id="PR00463">
    <property type="entry name" value="EP450I"/>
</dbReference>
<dbReference type="AlphaFoldDB" id="A0AAW1HTU3"/>
<keyword evidence="17" id="KW-1185">Reference proteome</keyword>
<feature type="binding site" description="axial binding residue" evidence="13">
    <location>
        <position position="449"/>
    </location>
    <ligand>
        <name>heme</name>
        <dbReference type="ChEBI" id="CHEBI:30413"/>
    </ligand>
    <ligandPart>
        <name>Fe</name>
        <dbReference type="ChEBI" id="CHEBI:18248"/>
    </ligandPart>
</feature>
<dbReference type="InterPro" id="IPR002401">
    <property type="entry name" value="Cyt_P450_E_grp-I"/>
</dbReference>
<evidence type="ECO:0000256" key="1">
    <source>
        <dbReference type="ARBA" id="ARBA00001971"/>
    </source>
</evidence>
<comment type="caution">
    <text evidence="16">The sequence shown here is derived from an EMBL/GenBank/DDBJ whole genome shotgun (WGS) entry which is preliminary data.</text>
</comment>
<keyword evidence="5 13" id="KW-0349">Heme</keyword>
<keyword evidence="15" id="KW-0812">Transmembrane</keyword>
<dbReference type="FunFam" id="1.10.630.10:FF:000042">
    <property type="entry name" value="Cytochrome P450"/>
    <property type="match status" value="1"/>
</dbReference>
<organism evidence="16 17">
    <name type="scientific">Popillia japonica</name>
    <name type="common">Japanese beetle</name>
    <dbReference type="NCBI Taxonomy" id="7064"/>
    <lineage>
        <taxon>Eukaryota</taxon>
        <taxon>Metazoa</taxon>
        <taxon>Ecdysozoa</taxon>
        <taxon>Arthropoda</taxon>
        <taxon>Hexapoda</taxon>
        <taxon>Insecta</taxon>
        <taxon>Pterygota</taxon>
        <taxon>Neoptera</taxon>
        <taxon>Endopterygota</taxon>
        <taxon>Coleoptera</taxon>
        <taxon>Polyphaga</taxon>
        <taxon>Scarabaeiformia</taxon>
        <taxon>Scarabaeidae</taxon>
        <taxon>Rutelinae</taxon>
        <taxon>Popillia</taxon>
    </lineage>
</organism>
<evidence type="ECO:0000313" key="17">
    <source>
        <dbReference type="Proteomes" id="UP001458880"/>
    </source>
</evidence>
<evidence type="ECO:0000256" key="7">
    <source>
        <dbReference type="ARBA" id="ARBA00022824"/>
    </source>
</evidence>
<dbReference type="Gene3D" id="1.10.630.10">
    <property type="entry name" value="Cytochrome P450"/>
    <property type="match status" value="1"/>
</dbReference>
<dbReference type="InterPro" id="IPR017972">
    <property type="entry name" value="Cyt_P450_CS"/>
</dbReference>
<evidence type="ECO:0000256" key="4">
    <source>
        <dbReference type="ARBA" id="ARBA00010617"/>
    </source>
</evidence>
<dbReference type="SUPFAM" id="SSF48264">
    <property type="entry name" value="Cytochrome P450"/>
    <property type="match status" value="1"/>
</dbReference>
<evidence type="ECO:0000256" key="12">
    <source>
        <dbReference type="ARBA" id="ARBA00023136"/>
    </source>
</evidence>
<dbReference type="PROSITE" id="PS00086">
    <property type="entry name" value="CYTOCHROME_P450"/>
    <property type="match status" value="1"/>
</dbReference>
<dbReference type="InterPro" id="IPR036396">
    <property type="entry name" value="Cyt_P450_sf"/>
</dbReference>
<dbReference type="EMBL" id="JASPKY010000947">
    <property type="protein sequence ID" value="KAK9680003.1"/>
    <property type="molecule type" value="Genomic_DNA"/>
</dbReference>
<keyword evidence="6 13" id="KW-0479">Metal-binding</keyword>
<keyword evidence="7" id="KW-0256">Endoplasmic reticulum</keyword>
<comment type="cofactor">
    <cofactor evidence="1 13">
        <name>heme</name>
        <dbReference type="ChEBI" id="CHEBI:30413"/>
    </cofactor>
</comment>
<evidence type="ECO:0000256" key="3">
    <source>
        <dbReference type="ARBA" id="ARBA00004406"/>
    </source>
</evidence>
<accession>A0AAW1HTU3</accession>
<evidence type="ECO:0000256" key="13">
    <source>
        <dbReference type="PIRSR" id="PIRSR602401-1"/>
    </source>
</evidence>
<name>A0AAW1HTU3_POPJA</name>
<evidence type="ECO:0000256" key="5">
    <source>
        <dbReference type="ARBA" id="ARBA00022617"/>
    </source>
</evidence>
<dbReference type="GO" id="GO:0005789">
    <property type="term" value="C:endoplasmic reticulum membrane"/>
    <property type="evidence" value="ECO:0007669"/>
    <property type="project" value="UniProtKB-SubCell"/>
</dbReference>
<sequence>MTFTEDVFVEILSVLLVTLLIVIYFFKQRYSYWKNLGVEYVEPSIPFGNLKASFNQKQSIGEWCVEYYDTMKSRKVKHAGCYFLHLPVYLPMDLDVIKRIMQTDFDHFFDHGGYYNEKDDPLSAHLFLLEGQKWRNLRIKLTPTFTSGKMKLMFPIIVKLSQQLVEVLEEESANNPIDVKDISARFTTDVIGNCAFGIDCNSLKDPNTEFRVKGKRLFNLTVPEMLRNFFGCFFPDAMRYLGVRLLPKEATDFFWNVIKENAAYRRKTGTRRNDAFQLLLDMLKDDVKDDENGLTFAEVAAQAFIFFVAGFETSSSLMSFALLELAENQDVQDRLRVEINNVMRQNNGELTYENLSEMRYLDMVINETLRKYPPLPNLSRKCTKDYQIPDTNITIYKGQLVSILAKGIHYDPDYYPDPQKFDPTRFSEENKAERHQFAFLPFGEGPRICIGVRFGLMQAKLGLSSLIRNFRFKRNPRTEYPVPLDPKNFLTSALGGLWIDVEKI</sequence>
<dbReference type="GO" id="GO:0005506">
    <property type="term" value="F:iron ion binding"/>
    <property type="evidence" value="ECO:0007669"/>
    <property type="project" value="InterPro"/>
</dbReference>
<evidence type="ECO:0000313" key="16">
    <source>
        <dbReference type="EMBL" id="KAK9680003.1"/>
    </source>
</evidence>
<keyword evidence="11 14" id="KW-0503">Monooxygenase</keyword>
<dbReference type="GO" id="GO:0020037">
    <property type="term" value="F:heme binding"/>
    <property type="evidence" value="ECO:0007669"/>
    <property type="project" value="InterPro"/>
</dbReference>
<feature type="transmembrane region" description="Helical" evidence="15">
    <location>
        <begin position="7"/>
        <end position="26"/>
    </location>
</feature>
<keyword evidence="15" id="KW-1133">Transmembrane helix</keyword>
<keyword evidence="12 15" id="KW-0472">Membrane</keyword>
<evidence type="ECO:0000256" key="15">
    <source>
        <dbReference type="SAM" id="Phobius"/>
    </source>
</evidence>
<dbReference type="InterPro" id="IPR001128">
    <property type="entry name" value="Cyt_P450"/>
</dbReference>
<keyword evidence="10 13" id="KW-0408">Iron</keyword>
<evidence type="ECO:0000256" key="14">
    <source>
        <dbReference type="RuleBase" id="RU000461"/>
    </source>
</evidence>
<comment type="similarity">
    <text evidence="4 14">Belongs to the cytochrome P450 family.</text>
</comment>
<evidence type="ECO:0000256" key="11">
    <source>
        <dbReference type="ARBA" id="ARBA00023033"/>
    </source>
</evidence>
<comment type="subcellular location">
    <subcellularLocation>
        <location evidence="3">Endoplasmic reticulum membrane</location>
        <topology evidence="3">Peripheral membrane protein</topology>
    </subcellularLocation>
    <subcellularLocation>
        <location evidence="2">Microsome membrane</location>
        <topology evidence="2">Peripheral membrane protein</topology>
    </subcellularLocation>
</comment>
<evidence type="ECO:0000256" key="9">
    <source>
        <dbReference type="ARBA" id="ARBA00023002"/>
    </source>
</evidence>
<dbReference type="Proteomes" id="UP001458880">
    <property type="component" value="Unassembled WGS sequence"/>
</dbReference>
<keyword evidence="9 14" id="KW-0560">Oxidoreductase</keyword>
<gene>
    <name evidence="16" type="ORF">QE152_g39506</name>
</gene>
<dbReference type="CDD" id="cd11056">
    <property type="entry name" value="CYP6-like"/>
    <property type="match status" value="1"/>
</dbReference>
<dbReference type="GO" id="GO:0016705">
    <property type="term" value="F:oxidoreductase activity, acting on paired donors, with incorporation or reduction of molecular oxygen"/>
    <property type="evidence" value="ECO:0007669"/>
    <property type="project" value="InterPro"/>
</dbReference>
<dbReference type="Pfam" id="PF00067">
    <property type="entry name" value="p450"/>
    <property type="match status" value="1"/>
</dbReference>
<dbReference type="InterPro" id="IPR050476">
    <property type="entry name" value="Insect_CytP450_Detox"/>
</dbReference>
<reference evidence="16 17" key="1">
    <citation type="journal article" date="2024" name="BMC Genomics">
        <title>De novo assembly and annotation of Popillia japonica's genome with initial clues to its potential as an invasive pest.</title>
        <authorList>
            <person name="Cucini C."/>
            <person name="Boschi S."/>
            <person name="Funari R."/>
            <person name="Cardaioli E."/>
            <person name="Iannotti N."/>
            <person name="Marturano G."/>
            <person name="Paoli F."/>
            <person name="Bruttini M."/>
            <person name="Carapelli A."/>
            <person name="Frati F."/>
            <person name="Nardi F."/>
        </authorList>
    </citation>
    <scope>NUCLEOTIDE SEQUENCE [LARGE SCALE GENOMIC DNA]</scope>
    <source>
        <strain evidence="16">DMR45628</strain>
    </source>
</reference>
<evidence type="ECO:0000256" key="8">
    <source>
        <dbReference type="ARBA" id="ARBA00022848"/>
    </source>
</evidence>
<keyword evidence="8" id="KW-0492">Microsome</keyword>
<evidence type="ECO:0000256" key="10">
    <source>
        <dbReference type="ARBA" id="ARBA00023004"/>
    </source>
</evidence>
<dbReference type="PRINTS" id="PR00385">
    <property type="entry name" value="P450"/>
</dbReference>
<evidence type="ECO:0000256" key="6">
    <source>
        <dbReference type="ARBA" id="ARBA00022723"/>
    </source>
</evidence>
<dbReference type="GO" id="GO:0004497">
    <property type="term" value="F:monooxygenase activity"/>
    <property type="evidence" value="ECO:0007669"/>
    <property type="project" value="UniProtKB-KW"/>
</dbReference>
<protein>
    <submittedName>
        <fullName evidence="16">Cytochrome P450</fullName>
    </submittedName>
</protein>
<dbReference type="PANTHER" id="PTHR24292">
    <property type="entry name" value="CYTOCHROME P450"/>
    <property type="match status" value="1"/>
</dbReference>
<proteinExistence type="inferred from homology"/>
<evidence type="ECO:0000256" key="2">
    <source>
        <dbReference type="ARBA" id="ARBA00004174"/>
    </source>
</evidence>
<dbReference type="PANTHER" id="PTHR24292:SF100">
    <property type="entry name" value="CYTOCHROME P450 6A16, ISOFORM B-RELATED"/>
    <property type="match status" value="1"/>
</dbReference>